<protein>
    <submittedName>
        <fullName evidence="1">Uncharacterized protein</fullName>
    </submittedName>
</protein>
<proteinExistence type="predicted"/>
<evidence type="ECO:0000313" key="1">
    <source>
        <dbReference type="EMBL" id="KAJ8430048.1"/>
    </source>
</evidence>
<evidence type="ECO:0000313" key="2">
    <source>
        <dbReference type="Proteomes" id="UP001153076"/>
    </source>
</evidence>
<dbReference type="OrthoDB" id="565552at2759"/>
<gene>
    <name evidence="1" type="ORF">Cgig2_025757</name>
</gene>
<keyword evidence="2" id="KW-1185">Reference proteome</keyword>
<reference evidence="1" key="1">
    <citation type="submission" date="2022-04" db="EMBL/GenBank/DDBJ databases">
        <title>Carnegiea gigantea Genome sequencing and assembly v2.</title>
        <authorList>
            <person name="Copetti D."/>
            <person name="Sanderson M.J."/>
            <person name="Burquez A."/>
            <person name="Wojciechowski M.F."/>
        </authorList>
    </citation>
    <scope>NUCLEOTIDE SEQUENCE</scope>
    <source>
        <strain evidence="1">SGP5-SGP5p</strain>
        <tissue evidence="1">Aerial part</tissue>
    </source>
</reference>
<dbReference type="Proteomes" id="UP001153076">
    <property type="component" value="Unassembled WGS sequence"/>
</dbReference>
<dbReference type="AlphaFoldDB" id="A0A9Q1Q5T5"/>
<sequence>MKIEDSSSLCAPYLVEDSWFAFAAIVLNGCLRRNLVDAVNDVQQVNDEQLNETTVEAINHHLDILRPAIKNYGGEMNVITIVGGDCTVRHEGLQTIGLRIYTARKGLMRGIFASGQPRAHQSLPQCPPPDSPQPGWSSIWHLVATQVRLVGVANALEATLHLHLEDMVEGDIKEMWSTPIFFSDSGLGNYPHLLSMELALRLE</sequence>
<name>A0A9Q1Q5T5_9CARY</name>
<accession>A0A9Q1Q5T5</accession>
<comment type="caution">
    <text evidence="1">The sequence shown here is derived from an EMBL/GenBank/DDBJ whole genome shotgun (WGS) entry which is preliminary data.</text>
</comment>
<organism evidence="1 2">
    <name type="scientific">Carnegiea gigantea</name>
    <dbReference type="NCBI Taxonomy" id="171969"/>
    <lineage>
        <taxon>Eukaryota</taxon>
        <taxon>Viridiplantae</taxon>
        <taxon>Streptophyta</taxon>
        <taxon>Embryophyta</taxon>
        <taxon>Tracheophyta</taxon>
        <taxon>Spermatophyta</taxon>
        <taxon>Magnoliopsida</taxon>
        <taxon>eudicotyledons</taxon>
        <taxon>Gunneridae</taxon>
        <taxon>Pentapetalae</taxon>
        <taxon>Caryophyllales</taxon>
        <taxon>Cactineae</taxon>
        <taxon>Cactaceae</taxon>
        <taxon>Cactoideae</taxon>
        <taxon>Echinocereeae</taxon>
        <taxon>Carnegiea</taxon>
    </lineage>
</organism>
<dbReference type="EMBL" id="JAKOGI010000830">
    <property type="protein sequence ID" value="KAJ8430048.1"/>
    <property type="molecule type" value="Genomic_DNA"/>
</dbReference>